<gene>
    <name evidence="1" type="ORF">CU103_29375</name>
</gene>
<dbReference type="EMBL" id="PGGM01000021">
    <property type="protein sequence ID" value="PSH56515.1"/>
    <property type="molecule type" value="Genomic_DNA"/>
</dbReference>
<evidence type="ECO:0000313" key="1">
    <source>
        <dbReference type="EMBL" id="PSH56515.1"/>
    </source>
</evidence>
<keyword evidence="2" id="KW-1185">Reference proteome</keyword>
<accession>A0A2P7AQL8</accession>
<comment type="caution">
    <text evidence="1">The sequence shown here is derived from an EMBL/GenBank/DDBJ whole genome shotgun (WGS) entry which is preliminary data.</text>
</comment>
<dbReference type="AlphaFoldDB" id="A0A2P7AQL8"/>
<proteinExistence type="predicted"/>
<reference evidence="2" key="1">
    <citation type="submission" date="2017-11" db="EMBL/GenBank/DDBJ databases">
        <authorList>
            <person name="Kuznetsova I."/>
            <person name="Sazanova A."/>
            <person name="Chirak E."/>
            <person name="Safronova V."/>
            <person name="Willems A."/>
        </authorList>
    </citation>
    <scope>NUCLEOTIDE SEQUENCE [LARGE SCALE GENOMIC DNA]</scope>
    <source>
        <strain evidence="2">CCBAU 03422</strain>
    </source>
</reference>
<dbReference type="Proteomes" id="UP000241764">
    <property type="component" value="Unassembled WGS sequence"/>
</dbReference>
<organism evidence="1 2">
    <name type="scientific">Phyllobacterium sophorae</name>
    <dbReference type="NCBI Taxonomy" id="1520277"/>
    <lineage>
        <taxon>Bacteria</taxon>
        <taxon>Pseudomonadati</taxon>
        <taxon>Pseudomonadota</taxon>
        <taxon>Alphaproteobacteria</taxon>
        <taxon>Hyphomicrobiales</taxon>
        <taxon>Phyllobacteriaceae</taxon>
        <taxon>Phyllobacterium</taxon>
    </lineage>
</organism>
<evidence type="ECO:0000313" key="2">
    <source>
        <dbReference type="Proteomes" id="UP000241764"/>
    </source>
</evidence>
<sequence>MAGSIVKGSCALQTPRKANRSATAFEAGTIAGFSAKTHAGSLRKLEIVRCNQILAVQMPQHNSDCVIGGT</sequence>
<name>A0A2P7AQL8_9HYPH</name>
<protein>
    <submittedName>
        <fullName evidence="1">Uncharacterized protein</fullName>
    </submittedName>
</protein>